<dbReference type="AlphaFoldDB" id="A0A0D2FP70"/>
<evidence type="ECO:0000313" key="3">
    <source>
        <dbReference type="Proteomes" id="UP000053617"/>
    </source>
</evidence>
<feature type="compositionally biased region" description="Low complexity" evidence="1">
    <location>
        <begin position="282"/>
        <end position="291"/>
    </location>
</feature>
<feature type="compositionally biased region" description="Low complexity" evidence="1">
    <location>
        <begin position="621"/>
        <end position="635"/>
    </location>
</feature>
<gene>
    <name evidence="2" type="ORF">Z518_07475</name>
</gene>
<feature type="compositionally biased region" description="Polar residues" evidence="1">
    <location>
        <begin position="323"/>
        <end position="333"/>
    </location>
</feature>
<dbReference type="OrthoDB" id="5407458at2759"/>
<accession>A0A0D2FP70</accession>
<name>A0A0D2FP70_9EURO</name>
<sequence>MPGSERRRPRAATCEDWDEVTQQALPGSKTTANVAIKRSQQELIAKQDSQNVRHDGVDSGYASRADTLISESTNTSRRKMPGLKLDTAAIPERERQPYHLPQTPPLKSRRQSSSQAKDPAPEQRSVRTKTIVHERGSCWVCDQYGKHIDITKEMSRASSVAPPPPSPTATRQAAPKSAKDDDALPIKSRRSSSGRQPRPLSMIPNGAVPLQYINQAVYGPPVVSAPGWATPVTPSMPYSPVSYSYAPPGALPTHSFAPYQPMPSFYDQAPPPEPRSAKPSRRSSPVPKSSAYGDPVIRQGHHEPGMASLERVSSKENRPTPPSQKSARSTNNDRAIMPPPPKPNPSEIILARRPSNRRSKAYYPQEILPREPLSYEPDRFDEEDIEYRESRAPPSTLRGRKESASRPPTSYRAPAIIENRDRPTLPKKSVSYSTPTATTKVASSKPGHASRRTILPSVPLEQKEAEVEEYQKQTNNASNDLTVEALRDFNHRNSSSRSETGSSYSVKSRQSSSKDSSGRGRSHTRLTKTNITLPSGVSMSIPGGVSMNIPTDYMSKDGRPLSINFGGLVLSVGTEEKDSVEGIKEQKKTERASSVTSRTSKKSVSSSVISNRDKDRDREVSGQSSRRPSQSSRRASYVEERAPAVKTSGQNSRAPSVNGRSYEYTSRQSIDYSKGFDEAVYGA</sequence>
<feature type="compositionally biased region" description="Polar residues" evidence="1">
    <location>
        <begin position="527"/>
        <end position="538"/>
    </location>
</feature>
<keyword evidence="3" id="KW-1185">Reference proteome</keyword>
<reference evidence="2 3" key="1">
    <citation type="submission" date="2015-01" db="EMBL/GenBank/DDBJ databases">
        <title>The Genome Sequence of Rhinocladiella mackenzie CBS 650.93.</title>
        <authorList>
            <consortium name="The Broad Institute Genomics Platform"/>
            <person name="Cuomo C."/>
            <person name="de Hoog S."/>
            <person name="Gorbushina A."/>
            <person name="Stielow B."/>
            <person name="Teixiera M."/>
            <person name="Abouelleil A."/>
            <person name="Chapman S.B."/>
            <person name="Priest M."/>
            <person name="Young S.K."/>
            <person name="Wortman J."/>
            <person name="Nusbaum C."/>
            <person name="Birren B."/>
        </authorList>
    </citation>
    <scope>NUCLEOTIDE SEQUENCE [LARGE SCALE GENOMIC DNA]</scope>
    <source>
        <strain evidence="2 3">CBS 650.93</strain>
    </source>
</reference>
<dbReference type="HOGENOM" id="CLU_413894_0_0_1"/>
<feature type="compositionally biased region" description="Low complexity" evidence="1">
    <location>
        <begin position="495"/>
        <end position="515"/>
    </location>
</feature>
<feature type="region of interest" description="Disordered" evidence="1">
    <location>
        <begin position="261"/>
        <end position="542"/>
    </location>
</feature>
<feature type="region of interest" description="Disordered" evidence="1">
    <location>
        <begin position="574"/>
        <end position="683"/>
    </location>
</feature>
<feature type="compositionally biased region" description="Basic and acidic residues" evidence="1">
    <location>
        <begin position="574"/>
        <end position="591"/>
    </location>
</feature>
<feature type="compositionally biased region" description="Polar residues" evidence="1">
    <location>
        <begin position="430"/>
        <end position="442"/>
    </location>
</feature>
<feature type="compositionally biased region" description="Basic and acidic residues" evidence="1">
    <location>
        <begin position="461"/>
        <end position="471"/>
    </location>
</feature>
<feature type="region of interest" description="Disordered" evidence="1">
    <location>
        <begin position="154"/>
        <end position="205"/>
    </location>
</feature>
<dbReference type="Proteomes" id="UP000053617">
    <property type="component" value="Unassembled WGS sequence"/>
</dbReference>
<feature type="region of interest" description="Disordered" evidence="1">
    <location>
        <begin position="1"/>
        <end position="129"/>
    </location>
</feature>
<feature type="compositionally biased region" description="Basic and acidic residues" evidence="1">
    <location>
        <begin position="611"/>
        <end position="620"/>
    </location>
</feature>
<protein>
    <submittedName>
        <fullName evidence="2">Uncharacterized protein</fullName>
    </submittedName>
</protein>
<feature type="compositionally biased region" description="Basic and acidic residues" evidence="1">
    <location>
        <begin position="119"/>
        <end position="129"/>
    </location>
</feature>
<evidence type="ECO:0000313" key="2">
    <source>
        <dbReference type="EMBL" id="KIX03922.1"/>
    </source>
</evidence>
<feature type="compositionally biased region" description="Polar residues" evidence="1">
    <location>
        <begin position="647"/>
        <end position="671"/>
    </location>
</feature>
<dbReference type="VEuPathDB" id="FungiDB:Z518_07475"/>
<dbReference type="STRING" id="1442369.A0A0D2FP70"/>
<dbReference type="RefSeq" id="XP_013271058.1">
    <property type="nucleotide sequence ID" value="XM_013415604.1"/>
</dbReference>
<dbReference type="EMBL" id="KN847479">
    <property type="protein sequence ID" value="KIX03922.1"/>
    <property type="molecule type" value="Genomic_DNA"/>
</dbReference>
<dbReference type="GeneID" id="25295546"/>
<organism evidence="2 3">
    <name type="scientific">Rhinocladiella mackenziei CBS 650.93</name>
    <dbReference type="NCBI Taxonomy" id="1442369"/>
    <lineage>
        <taxon>Eukaryota</taxon>
        <taxon>Fungi</taxon>
        <taxon>Dikarya</taxon>
        <taxon>Ascomycota</taxon>
        <taxon>Pezizomycotina</taxon>
        <taxon>Eurotiomycetes</taxon>
        <taxon>Chaetothyriomycetidae</taxon>
        <taxon>Chaetothyriales</taxon>
        <taxon>Herpotrichiellaceae</taxon>
        <taxon>Rhinocladiella</taxon>
    </lineage>
</organism>
<feature type="compositionally biased region" description="Polar residues" evidence="1">
    <location>
        <begin position="20"/>
        <end position="33"/>
    </location>
</feature>
<feature type="compositionally biased region" description="Polar residues" evidence="1">
    <location>
        <begin position="472"/>
        <end position="481"/>
    </location>
</feature>
<evidence type="ECO:0000256" key="1">
    <source>
        <dbReference type="SAM" id="MobiDB-lite"/>
    </source>
</evidence>
<feature type="compositionally biased region" description="Low complexity" evidence="1">
    <location>
        <begin position="593"/>
        <end position="610"/>
    </location>
</feature>
<proteinExistence type="predicted"/>